<dbReference type="AlphaFoldDB" id="A0A061HAG3"/>
<evidence type="ECO:0000313" key="6">
    <source>
        <dbReference type="EMBL" id="EPQ29907.1"/>
    </source>
</evidence>
<reference evidence="6 7" key="1">
    <citation type="journal article" date="2013" name="Plant Cell">
        <title>The transition from a phytopathogenic smut ancestor to an anamorphic biocontrol agent deciphered by comparative whole-genome analysis.</title>
        <authorList>
            <person name="Lefebvre F."/>
            <person name="Joly D.L."/>
            <person name="Labbe C."/>
            <person name="Teichmann B."/>
            <person name="Linning R."/>
            <person name="Belzile F."/>
            <person name="Bakkeren G."/>
            <person name="Belanger R.R."/>
        </authorList>
    </citation>
    <scope>NUCLEOTIDE SEQUENCE [LARGE SCALE GENOMIC DNA]</scope>
    <source>
        <strain evidence="6 7">PF-1</strain>
    </source>
</reference>
<keyword evidence="1" id="KW-0547">Nucleotide-binding</keyword>
<feature type="region of interest" description="Disordered" evidence="3">
    <location>
        <begin position="314"/>
        <end position="370"/>
    </location>
</feature>
<dbReference type="GO" id="GO:0051603">
    <property type="term" value="P:proteolysis involved in protein catabolic process"/>
    <property type="evidence" value="ECO:0007669"/>
    <property type="project" value="TreeGrafter"/>
</dbReference>
<dbReference type="EMBL" id="KE361629">
    <property type="protein sequence ID" value="EPQ29907.1"/>
    <property type="molecule type" value="Genomic_DNA"/>
</dbReference>
<evidence type="ECO:0000259" key="4">
    <source>
        <dbReference type="SMART" id="SM00382"/>
    </source>
</evidence>
<name>A0A061HAG3_9BASI</name>
<dbReference type="InterPro" id="IPR019489">
    <property type="entry name" value="Clp_ATPase_C"/>
</dbReference>
<dbReference type="HOGENOM" id="CLU_014218_1_1_1"/>
<feature type="compositionally biased region" description="Low complexity" evidence="3">
    <location>
        <begin position="321"/>
        <end position="330"/>
    </location>
</feature>
<dbReference type="Gene3D" id="3.40.50.300">
    <property type="entry name" value="P-loop containing nucleotide triphosphate hydrolases"/>
    <property type="match status" value="1"/>
</dbReference>
<evidence type="ECO:0000256" key="3">
    <source>
        <dbReference type="SAM" id="MobiDB-lite"/>
    </source>
</evidence>
<dbReference type="InterPro" id="IPR027417">
    <property type="entry name" value="P-loop_NTPase"/>
</dbReference>
<dbReference type="Pfam" id="PF10431">
    <property type="entry name" value="ClpB_D2-small"/>
    <property type="match status" value="1"/>
</dbReference>
<feature type="compositionally biased region" description="Basic and acidic residues" evidence="3">
    <location>
        <begin position="136"/>
        <end position="152"/>
    </location>
</feature>
<feature type="compositionally biased region" description="Polar residues" evidence="3">
    <location>
        <begin position="159"/>
        <end position="195"/>
    </location>
</feature>
<dbReference type="OrthoDB" id="1721884at2759"/>
<dbReference type="InterPro" id="IPR050052">
    <property type="entry name" value="ATP-dep_Clp_protease_ClpX"/>
</dbReference>
<dbReference type="Gene3D" id="1.10.8.60">
    <property type="match status" value="1"/>
</dbReference>
<dbReference type="SMART" id="SM00382">
    <property type="entry name" value="AAA"/>
    <property type="match status" value="1"/>
</dbReference>
<dbReference type="GO" id="GO:0005524">
    <property type="term" value="F:ATP binding"/>
    <property type="evidence" value="ECO:0007669"/>
    <property type="project" value="UniProtKB-KW"/>
</dbReference>
<dbReference type="Proteomes" id="UP000053664">
    <property type="component" value="Unassembled WGS sequence"/>
</dbReference>
<feature type="domain" description="AAA+ ATPase" evidence="4">
    <location>
        <begin position="202"/>
        <end position="402"/>
    </location>
</feature>
<evidence type="ECO:0000313" key="7">
    <source>
        <dbReference type="Proteomes" id="UP000053664"/>
    </source>
</evidence>
<feature type="compositionally biased region" description="Low complexity" evidence="3">
    <location>
        <begin position="343"/>
        <end position="365"/>
    </location>
</feature>
<dbReference type="RefSeq" id="XP_007878287.1">
    <property type="nucleotide sequence ID" value="XM_007880096.1"/>
</dbReference>
<dbReference type="Pfam" id="PF07724">
    <property type="entry name" value="AAA_2"/>
    <property type="match status" value="1"/>
</dbReference>
<evidence type="ECO:0000256" key="2">
    <source>
        <dbReference type="ARBA" id="ARBA00022840"/>
    </source>
</evidence>
<dbReference type="InterPro" id="IPR003593">
    <property type="entry name" value="AAA+_ATPase"/>
</dbReference>
<keyword evidence="2" id="KW-0067">ATP-binding</keyword>
<dbReference type="GO" id="GO:0005759">
    <property type="term" value="C:mitochondrial matrix"/>
    <property type="evidence" value="ECO:0007669"/>
    <property type="project" value="TreeGrafter"/>
</dbReference>
<evidence type="ECO:0008006" key="8">
    <source>
        <dbReference type="Google" id="ProtNLM"/>
    </source>
</evidence>
<dbReference type="SMART" id="SM01086">
    <property type="entry name" value="ClpB_D2-small"/>
    <property type="match status" value="1"/>
</dbReference>
<dbReference type="SUPFAM" id="SSF52540">
    <property type="entry name" value="P-loop containing nucleoside triphosphate hydrolases"/>
    <property type="match status" value="1"/>
</dbReference>
<accession>A0A061HAG3</accession>
<feature type="compositionally biased region" description="Polar residues" evidence="3">
    <location>
        <begin position="125"/>
        <end position="135"/>
    </location>
</feature>
<proteinExistence type="predicted"/>
<dbReference type="GeneID" id="19316699"/>
<dbReference type="GO" id="GO:0016887">
    <property type="term" value="F:ATP hydrolysis activity"/>
    <property type="evidence" value="ECO:0007669"/>
    <property type="project" value="InterPro"/>
</dbReference>
<feature type="region of interest" description="Disordered" evidence="3">
    <location>
        <begin position="125"/>
        <end position="195"/>
    </location>
</feature>
<sequence length="601" mass="64481">MRFLLPPSCSSNTLLQPPAHLLHPCRTLATSTPRPVRSHRHPAGFTTPPHSPVSSLSASATAYQANPRTLVSHLDAYVIGQQRAKKVLAVGVWNHYLRVEENEKLRRWDHSLRLREHQERLNTLHNEQQSNQAEQKPQDDQRAKEDGADELTRLAFPRSSPTSSAQRMAPASNTADATSPATQHTASTPLLNTRPGSLSYYDKSNILLLGPSGSGKTLLLRTLAESLSVPFIHVDATPLTMAGYVGEDVESIVSRLLVAANGDVERAQRGIVCLDEVDKLAKRASPAGGGGRDVGGEGVQQALLRLLEGCTVSVPAPTPPSSQQQQQQTSMSGGSDAAGWYAQEQQHQQQHVSSSSATSGGAMTAGAGGASPTVSISTQNVLFVLSGAFVGIEDVIQRRLGKSGAAAVAAAPSSTALLAQLEPSDLEAYGLIPEFIGRLPLLTTLAPLSLDDLVAILQKPKNALLKQYTRLFASFNVELIVTPAAVRAVARRAKEGNTGARGLRRILDEILLDPFYISFQSGVRFVVVDRASVEEAKEVGLYSRGQKADVVARVKADSTPPPPAAAATRVDERTKRKVRRYVRVRAKWASRSGAVRVKLLA</sequence>
<evidence type="ECO:0000259" key="5">
    <source>
        <dbReference type="SMART" id="SM01086"/>
    </source>
</evidence>
<dbReference type="FunFam" id="1.10.8.60:FF:000138">
    <property type="entry name" value="ATP-dependent Clp protease ATP-binding subunit ClpX"/>
    <property type="match status" value="1"/>
</dbReference>
<dbReference type="PANTHER" id="PTHR48102">
    <property type="entry name" value="ATP-DEPENDENT CLP PROTEASE ATP-BINDING SUBUNIT CLPX-LIKE, MITOCHONDRIAL-RELATED"/>
    <property type="match status" value="1"/>
</dbReference>
<dbReference type="PANTHER" id="PTHR48102:SF7">
    <property type="entry name" value="ATP-DEPENDENT CLP PROTEASE ATP-BINDING SUBUNIT CLPX-LIKE, MITOCHONDRIAL"/>
    <property type="match status" value="1"/>
</dbReference>
<dbReference type="KEGG" id="pfp:PFL1_02580"/>
<feature type="region of interest" description="Disordered" evidence="3">
    <location>
        <begin position="31"/>
        <end position="53"/>
    </location>
</feature>
<organism evidence="6 7">
    <name type="scientific">Pseudozyma flocculosa PF-1</name>
    <dbReference type="NCBI Taxonomy" id="1277687"/>
    <lineage>
        <taxon>Eukaryota</taxon>
        <taxon>Fungi</taxon>
        <taxon>Dikarya</taxon>
        <taxon>Basidiomycota</taxon>
        <taxon>Ustilaginomycotina</taxon>
        <taxon>Ustilaginomycetes</taxon>
        <taxon>Ustilaginales</taxon>
        <taxon>Ustilaginaceae</taxon>
        <taxon>Pseudozyma</taxon>
    </lineage>
</organism>
<dbReference type="eggNOG" id="KOG0745">
    <property type="taxonomic scope" value="Eukaryota"/>
</dbReference>
<dbReference type="InterPro" id="IPR003959">
    <property type="entry name" value="ATPase_AAA_core"/>
</dbReference>
<protein>
    <recommendedName>
        <fullName evidence="8">AAA+ ATPase domain-containing protein</fullName>
    </recommendedName>
</protein>
<gene>
    <name evidence="6" type="ORF">PFL1_02580</name>
</gene>
<evidence type="ECO:0000256" key="1">
    <source>
        <dbReference type="ARBA" id="ARBA00022741"/>
    </source>
</evidence>
<feature type="domain" description="Clp ATPase C-terminal" evidence="5">
    <location>
        <begin position="448"/>
        <end position="543"/>
    </location>
</feature>